<dbReference type="GO" id="GO:0004534">
    <property type="term" value="F:5'-3' RNA exonuclease activity"/>
    <property type="evidence" value="ECO:0007669"/>
    <property type="project" value="TreeGrafter"/>
</dbReference>
<dbReference type="EMBL" id="CP157483">
    <property type="protein sequence ID" value="XBO42425.1"/>
    <property type="molecule type" value="Genomic_DNA"/>
</dbReference>
<protein>
    <submittedName>
        <fullName evidence="2">PHP domain-containing protein</fullName>
    </submittedName>
</protein>
<feature type="domain" description="Polymerase/histidinol phosphatase N-terminal" evidence="1">
    <location>
        <begin position="3"/>
        <end position="68"/>
    </location>
</feature>
<dbReference type="PANTHER" id="PTHR42924">
    <property type="entry name" value="EXONUCLEASE"/>
    <property type="match status" value="1"/>
</dbReference>
<evidence type="ECO:0000259" key="1">
    <source>
        <dbReference type="SMART" id="SM00481"/>
    </source>
</evidence>
<gene>
    <name evidence="2" type="ORF">ABEG17_12650</name>
</gene>
<proteinExistence type="predicted"/>
<dbReference type="RefSeq" id="WP_406829844.1">
    <property type="nucleotide sequence ID" value="NZ_CP157483.1"/>
</dbReference>
<sequence length="283" mass="30001">MLIDLHTHSSASDGTELAADVVRSAAQARLDVVALTDHDTYAGWPAAVDAALELGVGLVRGVEISCTHHGVSVHLLGYLVDPEHPELLAELDLARDSRETRVERMVAAMVADGIPITLEQVRALAGDGATLGRPHIADALVDSGIIGTRDEAFEDLLRNGSRYYASHYAPDPVRAVQLVRAAGGVPVMAHPFANGRGWTVGDEVIEAMARAGLAGLEARHRDHTPREQAHAVDLAAQLGLFTTGSSDYHGTGKQNVLGENTTDPEVLAEIEDQARSGTEVVRA</sequence>
<accession>A0AAU7JQH6</accession>
<dbReference type="SUPFAM" id="SSF89550">
    <property type="entry name" value="PHP domain-like"/>
    <property type="match status" value="1"/>
</dbReference>
<dbReference type="Pfam" id="PF02811">
    <property type="entry name" value="PHP"/>
    <property type="match status" value="1"/>
</dbReference>
<evidence type="ECO:0000313" key="2">
    <source>
        <dbReference type="EMBL" id="XBO42425.1"/>
    </source>
</evidence>
<dbReference type="Gene3D" id="1.10.150.650">
    <property type="match status" value="1"/>
</dbReference>
<dbReference type="InterPro" id="IPR016195">
    <property type="entry name" value="Pol/histidinol_Pase-like"/>
</dbReference>
<dbReference type="PANTHER" id="PTHR42924:SF3">
    <property type="entry name" value="POLYMERASE_HISTIDINOL PHOSPHATASE N-TERMINAL DOMAIN-CONTAINING PROTEIN"/>
    <property type="match status" value="1"/>
</dbReference>
<reference evidence="2" key="1">
    <citation type="submission" date="2024-05" db="EMBL/GenBank/DDBJ databases">
        <authorList>
            <person name="Kim S."/>
            <person name="Heo J."/>
            <person name="Choi H."/>
            <person name="Choi Y."/>
            <person name="Kwon S.-W."/>
            <person name="Kim Y."/>
        </authorList>
    </citation>
    <scope>NUCLEOTIDE SEQUENCE</scope>
    <source>
        <strain evidence="2">KACC 23699</strain>
    </source>
</reference>
<dbReference type="InterPro" id="IPR004013">
    <property type="entry name" value="PHP_dom"/>
</dbReference>
<dbReference type="InterPro" id="IPR052018">
    <property type="entry name" value="PHP_domain"/>
</dbReference>
<dbReference type="InterPro" id="IPR003141">
    <property type="entry name" value="Pol/His_phosphatase_N"/>
</dbReference>
<organism evidence="2">
    <name type="scientific">Pedococcus sp. KACC 23699</name>
    <dbReference type="NCBI Taxonomy" id="3149228"/>
    <lineage>
        <taxon>Bacteria</taxon>
        <taxon>Bacillati</taxon>
        <taxon>Actinomycetota</taxon>
        <taxon>Actinomycetes</taxon>
        <taxon>Micrococcales</taxon>
        <taxon>Intrasporangiaceae</taxon>
        <taxon>Pedococcus</taxon>
    </lineage>
</organism>
<dbReference type="Gene3D" id="3.20.20.140">
    <property type="entry name" value="Metal-dependent hydrolases"/>
    <property type="match status" value="1"/>
</dbReference>
<dbReference type="CDD" id="cd07438">
    <property type="entry name" value="PHP_HisPPase_AMP"/>
    <property type="match status" value="1"/>
</dbReference>
<name>A0AAU7JQH6_9MICO</name>
<dbReference type="SMART" id="SM00481">
    <property type="entry name" value="POLIIIAc"/>
    <property type="match status" value="1"/>
</dbReference>
<dbReference type="AlphaFoldDB" id="A0AAU7JQH6"/>
<dbReference type="GO" id="GO:0035312">
    <property type="term" value="F:5'-3' DNA exonuclease activity"/>
    <property type="evidence" value="ECO:0007669"/>
    <property type="project" value="TreeGrafter"/>
</dbReference>